<dbReference type="CDD" id="cd08870">
    <property type="entry name" value="START_STARD2_7-like"/>
    <property type="match status" value="1"/>
</dbReference>
<name>A0A6D2IK37_9BRAS</name>
<dbReference type="Gene3D" id="3.30.530.20">
    <property type="match status" value="1"/>
</dbReference>
<organism evidence="3 5">
    <name type="scientific">Microthlaspi erraticum</name>
    <dbReference type="NCBI Taxonomy" id="1685480"/>
    <lineage>
        <taxon>Eukaryota</taxon>
        <taxon>Viridiplantae</taxon>
        <taxon>Streptophyta</taxon>
        <taxon>Embryophyta</taxon>
        <taxon>Tracheophyta</taxon>
        <taxon>Spermatophyta</taxon>
        <taxon>Magnoliopsida</taxon>
        <taxon>eudicotyledons</taxon>
        <taxon>Gunneridae</taxon>
        <taxon>Pentapetalae</taxon>
        <taxon>rosids</taxon>
        <taxon>malvids</taxon>
        <taxon>Brassicales</taxon>
        <taxon>Brassicaceae</taxon>
        <taxon>Coluteocarpeae</taxon>
        <taxon>Microthlaspi</taxon>
    </lineage>
</organism>
<dbReference type="Pfam" id="PF01852">
    <property type="entry name" value="START"/>
    <property type="match status" value="1"/>
</dbReference>
<dbReference type="PANTHER" id="PTHR19308:SF44">
    <property type="entry name" value="POLYKETIDE CYCLASE_DEHYDRASE AND LIPID TRANSPORT SUPERFAMILY PROTEIN"/>
    <property type="match status" value="1"/>
</dbReference>
<dbReference type="InterPro" id="IPR051213">
    <property type="entry name" value="START_lipid_transfer"/>
</dbReference>
<dbReference type="EMBL" id="CACVBM020001055">
    <property type="protein sequence ID" value="CAA7027416.1"/>
    <property type="molecule type" value="Genomic_DNA"/>
</dbReference>
<dbReference type="PROSITE" id="PS50848">
    <property type="entry name" value="START"/>
    <property type="match status" value="1"/>
</dbReference>
<dbReference type="InterPro" id="IPR023393">
    <property type="entry name" value="START-like_dom_sf"/>
</dbReference>
<dbReference type="InterPro" id="IPR002913">
    <property type="entry name" value="START_lipid-bd_dom"/>
</dbReference>
<proteinExistence type="predicted"/>
<dbReference type="AlphaFoldDB" id="A0A6D2IK37"/>
<protein>
    <recommendedName>
        <fullName evidence="2">START domain-containing protein</fullName>
    </recommendedName>
</protein>
<evidence type="ECO:0000313" key="4">
    <source>
        <dbReference type="EMBL" id="CAA7050782.1"/>
    </source>
</evidence>
<feature type="domain" description="START" evidence="2">
    <location>
        <begin position="113"/>
        <end position="300"/>
    </location>
</feature>
<keyword evidence="1" id="KW-1133">Transmembrane helix</keyword>
<evidence type="ECO:0000256" key="1">
    <source>
        <dbReference type="SAM" id="Phobius"/>
    </source>
</evidence>
<accession>A0A6D2IK37</accession>
<keyword evidence="5" id="KW-1185">Reference proteome</keyword>
<dbReference type="FunFam" id="3.30.530.20:FF:000027">
    <property type="entry name" value="StAR-related lipid transfer protein 7, mitochondrial"/>
    <property type="match status" value="1"/>
</dbReference>
<keyword evidence="1" id="KW-0812">Transmembrane</keyword>
<dbReference type="OrthoDB" id="5403181at2759"/>
<evidence type="ECO:0000313" key="5">
    <source>
        <dbReference type="Proteomes" id="UP000467841"/>
    </source>
</evidence>
<dbReference type="PANTHER" id="PTHR19308">
    <property type="entry name" value="PHOSPHATIDYLCHOLINE TRANSFER PROTEIN"/>
    <property type="match status" value="1"/>
</dbReference>
<reference evidence="3 5" key="1">
    <citation type="submission" date="2020-01" db="EMBL/GenBank/DDBJ databases">
        <authorList>
            <person name="Mishra B."/>
        </authorList>
    </citation>
    <scope>NUCLEOTIDE SEQUENCE [LARGE SCALE GENOMIC DNA]</scope>
</reference>
<dbReference type="SUPFAM" id="SSF55961">
    <property type="entry name" value="Bet v1-like"/>
    <property type="match status" value="1"/>
</dbReference>
<sequence length="404" mass="46125">MKVFGIITVTPHDDFSGIWDSMNTISIWDSSFFSDDFSGRYVFDGAAYYFLASLLLILVFHIFISSKYRFFSYVSSSSSSSPTDSVSHAKSGISGLVSDEDLKRLIQTLEERDKAIWENVIHKSNNRISYTAKRYRPQDGGPMKYLSVTVFEDCPAERLRDFYMDNDYRKQWDKTVVEHEQLQVDSHTGIEIGRTTKKFPLLTSREYVLAWKLWEGKDTFYCFTKECDHNMVLRQRKYVRVSYFRSGWRIRRVPGRNACEIKMYHQENAGLNVEMAKLAFSKGIWSYVCKMEKALRNYIAITHRPQGPLLSALNFIQKVPSEFESQTEEDVTVSMGTSSGGKQNKLLRKPSKKLIAKGLLLVGGAFCLSRGHSALGAKVALAYLLTKLNKRGTPLSQTTPNTSI</sequence>
<gene>
    <name evidence="3" type="ORF">MERR_LOCUS14651</name>
    <name evidence="4" type="ORF">MERR_LOCUS38017</name>
</gene>
<feature type="transmembrane region" description="Helical" evidence="1">
    <location>
        <begin position="46"/>
        <end position="64"/>
    </location>
</feature>
<dbReference type="Proteomes" id="UP000467841">
    <property type="component" value="Unassembled WGS sequence"/>
</dbReference>
<dbReference type="EMBL" id="CACVBM020001454">
    <property type="protein sequence ID" value="CAA7050782.1"/>
    <property type="molecule type" value="Genomic_DNA"/>
</dbReference>
<evidence type="ECO:0000259" key="2">
    <source>
        <dbReference type="PROSITE" id="PS50848"/>
    </source>
</evidence>
<dbReference type="GO" id="GO:0008289">
    <property type="term" value="F:lipid binding"/>
    <property type="evidence" value="ECO:0007669"/>
    <property type="project" value="InterPro"/>
</dbReference>
<evidence type="ECO:0000313" key="3">
    <source>
        <dbReference type="EMBL" id="CAA7027416.1"/>
    </source>
</evidence>
<dbReference type="GO" id="GO:0005737">
    <property type="term" value="C:cytoplasm"/>
    <property type="evidence" value="ECO:0007669"/>
    <property type="project" value="UniProtKB-ARBA"/>
</dbReference>
<keyword evidence="1" id="KW-0472">Membrane</keyword>